<dbReference type="Pfam" id="PF08608">
    <property type="entry name" value="Wyosine_form"/>
    <property type="match status" value="1"/>
</dbReference>
<sequence>MADVFTDLQTETEALADLAERHGYFSGAPGGGAPGPDLTGHFARLTSTARLVRLSVEHPAAFGVTPQISYDSLDEAIVSWLIEQRKATALLASAPPAPELPWSDGPLRPSVLAAAVLTELFACGQDIADAVGARLRRTDAIGHVAYYGIRTRDRVYHRHQETPPDQFRFELRAPSGELWQFGPEDARDRITGPAEDFCLLVTGRRFAEDLSLAFTGGHTAEWLELLER</sequence>
<proteinExistence type="predicted"/>
<gene>
    <name evidence="2" type="ORF">H480_15491</name>
</gene>
<comment type="caution">
    <text evidence="2">The sequence shown here is derived from an EMBL/GenBank/DDBJ whole genome shotgun (WGS) entry which is preliminary data.</text>
</comment>
<reference evidence="2 3" key="1">
    <citation type="submission" date="2013-02" db="EMBL/GenBank/DDBJ databases">
        <title>Draft genome sequence of Amycolatopsis vancoresmycina strain DSM 44592T.</title>
        <authorList>
            <person name="Kumar S."/>
            <person name="Kaur N."/>
            <person name="Kaur C."/>
            <person name="Raghava G.P.S."/>
            <person name="Mayilraj S."/>
        </authorList>
    </citation>
    <scope>NUCLEOTIDE SEQUENCE [LARGE SCALE GENOMIC DNA]</scope>
    <source>
        <strain evidence="2 3">DSM 44592</strain>
    </source>
</reference>
<dbReference type="Proteomes" id="UP000014139">
    <property type="component" value="Unassembled WGS sequence"/>
</dbReference>
<evidence type="ECO:0000313" key="3">
    <source>
        <dbReference type="Proteomes" id="UP000014139"/>
    </source>
</evidence>
<dbReference type="InterPro" id="IPR017517">
    <property type="entry name" value="Maleyloyr_isom"/>
</dbReference>
<evidence type="ECO:0000259" key="1">
    <source>
        <dbReference type="Pfam" id="PF08608"/>
    </source>
</evidence>
<dbReference type="AlphaFoldDB" id="R1G883"/>
<dbReference type="OrthoDB" id="113180at2"/>
<dbReference type="NCBIfam" id="TIGR03083">
    <property type="entry name" value="maleylpyruvate isomerase family mycothiol-dependent enzyme"/>
    <property type="match status" value="1"/>
</dbReference>
<dbReference type="PATRIC" id="fig|1292037.4.peg.2958"/>
<keyword evidence="3" id="KW-1185">Reference proteome</keyword>
<evidence type="ECO:0000313" key="2">
    <source>
        <dbReference type="EMBL" id="EOD67627.1"/>
    </source>
</evidence>
<organism evidence="2 3">
    <name type="scientific">Amycolatopsis vancoresmycina DSM 44592</name>
    <dbReference type="NCBI Taxonomy" id="1292037"/>
    <lineage>
        <taxon>Bacteria</taxon>
        <taxon>Bacillati</taxon>
        <taxon>Actinomycetota</taxon>
        <taxon>Actinomycetes</taxon>
        <taxon>Pseudonocardiales</taxon>
        <taxon>Pseudonocardiaceae</taxon>
        <taxon>Amycolatopsis</taxon>
    </lineage>
</organism>
<accession>R1G883</accession>
<dbReference type="InterPro" id="IPR013917">
    <property type="entry name" value="tRNA_wybutosine-synth"/>
</dbReference>
<protein>
    <submittedName>
        <fullName evidence="2">Wyosine base formation</fullName>
    </submittedName>
</protein>
<name>R1G883_9PSEU</name>
<dbReference type="eggNOG" id="ENOG502Z7S3">
    <property type="taxonomic scope" value="Bacteria"/>
</dbReference>
<dbReference type="RefSeq" id="WP_003081267.1">
    <property type="nucleotide sequence ID" value="NZ_AOUO01000205.1"/>
</dbReference>
<feature type="domain" description="tRNA wybutosine-synthesis" evidence="1">
    <location>
        <begin position="164"/>
        <end position="205"/>
    </location>
</feature>
<dbReference type="EMBL" id="AOUO01000205">
    <property type="protein sequence ID" value="EOD67627.1"/>
    <property type="molecule type" value="Genomic_DNA"/>
</dbReference>